<organism evidence="6 7">
    <name type="scientific">Rhodococcus koreensis</name>
    <dbReference type="NCBI Taxonomy" id="99653"/>
    <lineage>
        <taxon>Bacteria</taxon>
        <taxon>Bacillati</taxon>
        <taxon>Actinomycetota</taxon>
        <taxon>Actinomycetes</taxon>
        <taxon>Mycobacteriales</taxon>
        <taxon>Nocardiaceae</taxon>
        <taxon>Rhodococcus</taxon>
    </lineage>
</organism>
<feature type="domain" description="Aldehyde dehydrogenase" evidence="5">
    <location>
        <begin position="17"/>
        <end position="462"/>
    </location>
</feature>
<dbReference type="Pfam" id="PF00171">
    <property type="entry name" value="Aldedh"/>
    <property type="match status" value="1"/>
</dbReference>
<proteinExistence type="inferred from homology"/>
<keyword evidence="7" id="KW-1185">Reference proteome</keyword>
<protein>
    <submittedName>
        <fullName evidence="6">Acyl-CoA reductase</fullName>
    </submittedName>
</protein>
<dbReference type="RefSeq" id="WP_072946456.1">
    <property type="nucleotide sequence ID" value="NZ_FNSV01000005.1"/>
</dbReference>
<dbReference type="FunFam" id="3.40.605.10:FF:000007">
    <property type="entry name" value="NAD/NADP-dependent betaine aldehyde dehydrogenase"/>
    <property type="match status" value="1"/>
</dbReference>
<dbReference type="InterPro" id="IPR016161">
    <property type="entry name" value="Ald_DH/histidinol_DH"/>
</dbReference>
<gene>
    <name evidence="6" type="ORF">SAMN04490239_1030</name>
</gene>
<dbReference type="GO" id="GO:0016620">
    <property type="term" value="F:oxidoreductase activity, acting on the aldehyde or oxo group of donors, NAD or NADP as acceptor"/>
    <property type="evidence" value="ECO:0007669"/>
    <property type="project" value="InterPro"/>
</dbReference>
<feature type="active site" evidence="3">
    <location>
        <position position="240"/>
    </location>
</feature>
<dbReference type="InterPro" id="IPR044086">
    <property type="entry name" value="LUC3-like"/>
</dbReference>
<dbReference type="FunFam" id="3.40.309.10:FF:000009">
    <property type="entry name" value="Aldehyde dehydrogenase A"/>
    <property type="match status" value="1"/>
</dbReference>
<keyword evidence="2 4" id="KW-0560">Oxidoreductase</keyword>
<dbReference type="CDD" id="cd07106">
    <property type="entry name" value="ALDH_AldA-AAD23400"/>
    <property type="match status" value="1"/>
</dbReference>
<dbReference type="SUPFAM" id="SSF53720">
    <property type="entry name" value="ALDH-like"/>
    <property type="match status" value="1"/>
</dbReference>
<reference evidence="7" key="1">
    <citation type="submission" date="2016-10" db="EMBL/GenBank/DDBJ databases">
        <authorList>
            <person name="Varghese N."/>
            <person name="Submissions S."/>
        </authorList>
    </citation>
    <scope>NUCLEOTIDE SEQUENCE [LARGE SCALE GENOMIC DNA]</scope>
    <source>
        <strain evidence="7">DSM 44498</strain>
    </source>
</reference>
<dbReference type="InterPro" id="IPR015590">
    <property type="entry name" value="Aldehyde_DH_dom"/>
</dbReference>
<evidence type="ECO:0000259" key="5">
    <source>
        <dbReference type="Pfam" id="PF00171"/>
    </source>
</evidence>
<dbReference type="Proteomes" id="UP000183561">
    <property type="component" value="Unassembled WGS sequence"/>
</dbReference>
<dbReference type="OrthoDB" id="6882680at2"/>
<dbReference type="Gene3D" id="3.40.605.10">
    <property type="entry name" value="Aldehyde Dehydrogenase, Chain A, domain 1"/>
    <property type="match status" value="1"/>
</dbReference>
<dbReference type="InterPro" id="IPR029510">
    <property type="entry name" value="Ald_DH_CS_GLU"/>
</dbReference>
<evidence type="ECO:0000313" key="6">
    <source>
        <dbReference type="EMBL" id="SEB64517.1"/>
    </source>
</evidence>
<comment type="similarity">
    <text evidence="1 4">Belongs to the aldehyde dehydrogenase family.</text>
</comment>
<sequence>MSNYSMTIGGELISGSATFAVEDPALGAAFAVAPNCTDSELDKAVAAAEAAFPRWRSDDTARRSALLAAAGRVEERVDELGALLTREQGRPLAEAIGEIRSAVDWLRYYAGLEVSVEVLQDNEYARVELLREPIGPVAAITPWNAPVGLAFWKVAPALRAGNTVVVKPSPYTPLTTLRIGELLADVFPPGVLNVISGLDPLGAKLSAHHAIRKISFTGSTSSGRKVAAAAAEGLKRVTLELGGNDPAIVLDDADVETAAAGIFGSSMINVGQICVAVKRTYVPRRLYGDMVSALVERAKAVRIGNGLEEGTTHGPLNNQLQLERVEGLVRNAVDAGATVAAGGSRIDGPGFFYAPTILTDVTDSMPVVAEEQFGPALPVLPYDDLDDAIARANATHFGLGSSIWTSDADRGAQLARRIAAGTTWVNCHLYLLPHLPFGGVKSSGLGVENGPWGLHEFTDMHVVYKNLVPGTPWS</sequence>
<dbReference type="PROSITE" id="PS00687">
    <property type="entry name" value="ALDEHYDE_DEHYDR_GLU"/>
    <property type="match status" value="1"/>
</dbReference>
<dbReference type="EMBL" id="FNSV01000005">
    <property type="protein sequence ID" value="SEB64517.1"/>
    <property type="molecule type" value="Genomic_DNA"/>
</dbReference>
<dbReference type="InterPro" id="IPR016163">
    <property type="entry name" value="Ald_DH_C"/>
</dbReference>
<dbReference type="AlphaFoldDB" id="A0A1H4L196"/>
<evidence type="ECO:0000256" key="4">
    <source>
        <dbReference type="RuleBase" id="RU003345"/>
    </source>
</evidence>
<evidence type="ECO:0000256" key="3">
    <source>
        <dbReference type="PROSITE-ProRule" id="PRU10007"/>
    </source>
</evidence>
<dbReference type="Gene3D" id="3.40.309.10">
    <property type="entry name" value="Aldehyde Dehydrogenase, Chain A, domain 2"/>
    <property type="match status" value="1"/>
</dbReference>
<evidence type="ECO:0000313" key="7">
    <source>
        <dbReference type="Proteomes" id="UP000183561"/>
    </source>
</evidence>
<accession>A0A1H4L196</accession>
<name>A0A1H4L196_9NOCA</name>
<dbReference type="InterPro" id="IPR016162">
    <property type="entry name" value="Ald_DH_N"/>
</dbReference>
<dbReference type="PANTHER" id="PTHR11699">
    <property type="entry name" value="ALDEHYDE DEHYDROGENASE-RELATED"/>
    <property type="match status" value="1"/>
</dbReference>
<evidence type="ECO:0000256" key="2">
    <source>
        <dbReference type="ARBA" id="ARBA00023002"/>
    </source>
</evidence>
<evidence type="ECO:0000256" key="1">
    <source>
        <dbReference type="ARBA" id="ARBA00009986"/>
    </source>
</evidence>